<accession>A0ABD3WL25</accession>
<reference evidence="2 3" key="1">
    <citation type="submission" date="2024-11" db="EMBL/GenBank/DDBJ databases">
        <title>Chromosome-level genome assembly of the freshwater bivalve Anodonta woodiana.</title>
        <authorList>
            <person name="Chen X."/>
        </authorList>
    </citation>
    <scope>NUCLEOTIDE SEQUENCE [LARGE SCALE GENOMIC DNA]</scope>
    <source>
        <strain evidence="2">MN2024</strain>
        <tissue evidence="2">Gills</tissue>
    </source>
</reference>
<keyword evidence="3" id="KW-1185">Reference proteome</keyword>
<organism evidence="2 3">
    <name type="scientific">Sinanodonta woodiana</name>
    <name type="common">Chinese pond mussel</name>
    <name type="synonym">Anodonta woodiana</name>
    <dbReference type="NCBI Taxonomy" id="1069815"/>
    <lineage>
        <taxon>Eukaryota</taxon>
        <taxon>Metazoa</taxon>
        <taxon>Spiralia</taxon>
        <taxon>Lophotrochozoa</taxon>
        <taxon>Mollusca</taxon>
        <taxon>Bivalvia</taxon>
        <taxon>Autobranchia</taxon>
        <taxon>Heteroconchia</taxon>
        <taxon>Palaeoheterodonta</taxon>
        <taxon>Unionida</taxon>
        <taxon>Unionoidea</taxon>
        <taxon>Unionidae</taxon>
        <taxon>Unioninae</taxon>
        <taxon>Sinanodonta</taxon>
    </lineage>
</organism>
<sequence>MGIISSKTEVKTIQKNHLDIVNNQESVSDSLKEESQKHGGSKEPTITTYDTSKQTMQATEAVNGGPTNTEIDPNVFSKPITETEKRLEMYKKEMAETKNEPSKRLLNRERVNNTKGQTYKNVDWNEDRKTTDKIDNREIGGISNFQHKTSAQYRQVQEESLGISADRRKQISPRKDQECEGLALKGHSPRSPGGCQIEQASITEDKSRQSENMYPDHNNGIRRGSFENKLDLRRTAPKLPGIESSKKSPPLENQPKPVKIGTLGMESGGILSQLGYHGIISDLAQKDPREKEIMGELRNVGIITYPDINYTMSTGSPVRPPPPRLSQFPRSEAEKGILDGKIWECHGDQESINNGSPKKESSPVPDELFENVNTHEHIGDAQRLCSKRQI</sequence>
<feature type="region of interest" description="Disordered" evidence="1">
    <location>
        <begin position="157"/>
        <end position="259"/>
    </location>
</feature>
<evidence type="ECO:0000313" key="2">
    <source>
        <dbReference type="EMBL" id="KAL3874649.1"/>
    </source>
</evidence>
<feature type="compositionally biased region" description="Basic and acidic residues" evidence="1">
    <location>
        <begin position="165"/>
        <end position="178"/>
    </location>
</feature>
<evidence type="ECO:0000313" key="3">
    <source>
        <dbReference type="Proteomes" id="UP001634394"/>
    </source>
</evidence>
<feature type="compositionally biased region" description="Basic and acidic residues" evidence="1">
    <location>
        <begin position="94"/>
        <end position="112"/>
    </location>
</feature>
<feature type="compositionally biased region" description="Basic and acidic residues" evidence="1">
    <location>
        <begin position="30"/>
        <end position="41"/>
    </location>
</feature>
<feature type="region of interest" description="Disordered" evidence="1">
    <location>
        <begin position="94"/>
        <end position="124"/>
    </location>
</feature>
<proteinExistence type="predicted"/>
<dbReference type="AlphaFoldDB" id="A0ABD3WL25"/>
<protein>
    <submittedName>
        <fullName evidence="2">Uncharacterized protein</fullName>
    </submittedName>
</protein>
<feature type="compositionally biased region" description="Basic and acidic residues" evidence="1">
    <location>
        <begin position="224"/>
        <end position="234"/>
    </location>
</feature>
<feature type="region of interest" description="Disordered" evidence="1">
    <location>
        <begin position="21"/>
        <end position="52"/>
    </location>
</feature>
<evidence type="ECO:0000256" key="1">
    <source>
        <dbReference type="SAM" id="MobiDB-lite"/>
    </source>
</evidence>
<dbReference type="EMBL" id="JBJQND010000006">
    <property type="protein sequence ID" value="KAL3874649.1"/>
    <property type="molecule type" value="Genomic_DNA"/>
</dbReference>
<comment type="caution">
    <text evidence="2">The sequence shown here is derived from an EMBL/GenBank/DDBJ whole genome shotgun (WGS) entry which is preliminary data.</text>
</comment>
<name>A0ABD3WL25_SINWO</name>
<dbReference type="Proteomes" id="UP001634394">
    <property type="component" value="Unassembled WGS sequence"/>
</dbReference>
<gene>
    <name evidence="2" type="ORF">ACJMK2_037631</name>
</gene>
<feature type="region of interest" description="Disordered" evidence="1">
    <location>
        <begin position="347"/>
        <end position="367"/>
    </location>
</feature>